<reference evidence="1" key="1">
    <citation type="submission" date="2020-10" db="EMBL/GenBank/DDBJ databases">
        <authorList>
            <person name="Castelo-Branco R."/>
            <person name="Eusebio N."/>
            <person name="Adriana R."/>
            <person name="Vieira A."/>
            <person name="Brugerolle De Fraissinette N."/>
            <person name="Rezende De Castro R."/>
            <person name="Schneider M.P."/>
            <person name="Vasconcelos V."/>
            <person name="Leao P.N."/>
        </authorList>
    </citation>
    <scope>NUCLEOTIDE SEQUENCE</scope>
    <source>
        <strain evidence="1">LEGE 11479</strain>
    </source>
</reference>
<comment type="caution">
    <text evidence="1">The sequence shown here is derived from an EMBL/GenBank/DDBJ whole genome shotgun (WGS) entry which is preliminary data.</text>
</comment>
<organism evidence="1 2">
    <name type="scientific">Leptolyngbya cf. ectocarpi LEGE 11479</name>
    <dbReference type="NCBI Taxonomy" id="1828722"/>
    <lineage>
        <taxon>Bacteria</taxon>
        <taxon>Bacillati</taxon>
        <taxon>Cyanobacteriota</taxon>
        <taxon>Cyanophyceae</taxon>
        <taxon>Leptolyngbyales</taxon>
        <taxon>Leptolyngbyaceae</taxon>
        <taxon>Leptolyngbya group</taxon>
        <taxon>Leptolyngbya</taxon>
    </lineage>
</organism>
<dbReference type="AlphaFoldDB" id="A0A928ZXM0"/>
<gene>
    <name evidence="1" type="ORF">IQ260_21965</name>
</gene>
<dbReference type="EMBL" id="JADEXP010000259">
    <property type="protein sequence ID" value="MBE9069313.1"/>
    <property type="molecule type" value="Genomic_DNA"/>
</dbReference>
<name>A0A928ZXM0_LEPEC</name>
<evidence type="ECO:0000313" key="1">
    <source>
        <dbReference type="EMBL" id="MBE9069313.1"/>
    </source>
</evidence>
<protein>
    <submittedName>
        <fullName evidence="1">Uncharacterized protein</fullName>
    </submittedName>
</protein>
<evidence type="ECO:0000313" key="2">
    <source>
        <dbReference type="Proteomes" id="UP000615026"/>
    </source>
</evidence>
<keyword evidence="2" id="KW-1185">Reference proteome</keyword>
<sequence length="300" mass="34752">MTRLLDSVRLYLHPNLSLSEPRVWLNSGVHQPNSSELDELKGTSFTKDAYIPNDDWQILTEKQSKQLLAQNRFNDYSRTVSVFSVPKNILQPLQQLKISQLPPTQTSVLNQAHYKEAIAPILHHFTSYCRDRNPNLAGIGISPPGLPTITINQQQSIGLHLDSWDRLPLARRHQSTNRICINLGTDDRYFLFINLTLLDMLTVLRYDHFSAKEVERDFNNKMRWKFRKLFYKYRSNKCKASPLALKNAFVRRYPNYPVIKVKIIPGEAYVAPTENIIHDGSSLGQQHFDVQLTLRGHFRL</sequence>
<accession>A0A928ZXM0</accession>
<dbReference type="RefSeq" id="WP_193995222.1">
    <property type="nucleotide sequence ID" value="NZ_JADEXP010000259.1"/>
</dbReference>
<proteinExistence type="predicted"/>
<dbReference type="Proteomes" id="UP000615026">
    <property type="component" value="Unassembled WGS sequence"/>
</dbReference>